<dbReference type="InterPro" id="IPR002347">
    <property type="entry name" value="SDR_fam"/>
</dbReference>
<proteinExistence type="inferred from homology"/>
<dbReference type="InterPro" id="IPR051122">
    <property type="entry name" value="SDR_DHRS6-like"/>
</dbReference>
<keyword evidence="4" id="KW-1185">Reference proteome</keyword>
<sequence>MCLASSGCGPNGEVASALRTVRSLVVRPWPTPLSPNSGPAAFHGGTGRLLGATVSGALIAAGRSLAAELAPIRVNVVAPGIVRTPLWPDGAPFDLLGSDTLLGRVAEPEDVAKVYVGLMEQDDVTGNVVIVDGGSILT</sequence>
<dbReference type="AlphaFoldDB" id="A0A4U0SMM3"/>
<evidence type="ECO:0000313" key="3">
    <source>
        <dbReference type="EMBL" id="TKA09477.1"/>
    </source>
</evidence>
<dbReference type="SUPFAM" id="SSF51735">
    <property type="entry name" value="NAD(P)-binding Rossmann-fold domains"/>
    <property type="match status" value="1"/>
</dbReference>
<reference evidence="3 4" key="1">
    <citation type="submission" date="2019-04" db="EMBL/GenBank/DDBJ databases">
        <title>Streptomyces oryziradicis sp. nov., a novel actinomycete isolated from rhizosphere soil of rice (Oryza sativa L.).</title>
        <authorList>
            <person name="Li C."/>
        </authorList>
    </citation>
    <scope>NUCLEOTIDE SEQUENCE [LARGE SCALE GENOMIC DNA]</scope>
    <source>
        <strain evidence="3 4">NEAU-C40</strain>
    </source>
</reference>
<dbReference type="InterPro" id="IPR036291">
    <property type="entry name" value="NAD(P)-bd_dom_sf"/>
</dbReference>
<dbReference type="PANTHER" id="PTHR43477">
    <property type="entry name" value="DIHYDROANTICAPSIN 7-DEHYDROGENASE"/>
    <property type="match status" value="1"/>
</dbReference>
<comment type="caution">
    <text evidence="3">The sequence shown here is derived from an EMBL/GenBank/DDBJ whole genome shotgun (WGS) entry which is preliminary data.</text>
</comment>
<evidence type="ECO:0000313" key="4">
    <source>
        <dbReference type="Proteomes" id="UP000305778"/>
    </source>
</evidence>
<protein>
    <submittedName>
        <fullName evidence="3">SDR family oxidoreductase</fullName>
    </submittedName>
</protein>
<organism evidence="3 4">
    <name type="scientific">Actinacidiphila oryziradicis</name>
    <dbReference type="NCBI Taxonomy" id="2571141"/>
    <lineage>
        <taxon>Bacteria</taxon>
        <taxon>Bacillati</taxon>
        <taxon>Actinomycetota</taxon>
        <taxon>Actinomycetes</taxon>
        <taxon>Kitasatosporales</taxon>
        <taxon>Streptomycetaceae</taxon>
        <taxon>Actinacidiphila</taxon>
    </lineage>
</organism>
<dbReference type="EMBL" id="SUMC01000021">
    <property type="protein sequence ID" value="TKA09477.1"/>
    <property type="molecule type" value="Genomic_DNA"/>
</dbReference>
<dbReference type="Gene3D" id="3.40.50.720">
    <property type="entry name" value="NAD(P)-binding Rossmann-like Domain"/>
    <property type="match status" value="1"/>
</dbReference>
<gene>
    <name evidence="3" type="ORF">FCI23_21720</name>
</gene>
<dbReference type="GO" id="GO:0016491">
    <property type="term" value="F:oxidoreductase activity"/>
    <property type="evidence" value="ECO:0007669"/>
    <property type="project" value="UniProtKB-KW"/>
</dbReference>
<comment type="similarity">
    <text evidence="1">Belongs to the short-chain dehydrogenases/reductases (SDR) family.</text>
</comment>
<dbReference type="OrthoDB" id="286404at2"/>
<dbReference type="Pfam" id="PF13561">
    <property type="entry name" value="adh_short_C2"/>
    <property type="match status" value="1"/>
</dbReference>
<keyword evidence="2" id="KW-0560">Oxidoreductase</keyword>
<dbReference type="Proteomes" id="UP000305778">
    <property type="component" value="Unassembled WGS sequence"/>
</dbReference>
<evidence type="ECO:0000256" key="1">
    <source>
        <dbReference type="ARBA" id="ARBA00006484"/>
    </source>
</evidence>
<accession>A0A4U0SMM3</accession>
<dbReference type="PANTHER" id="PTHR43477:SF1">
    <property type="entry name" value="DIHYDROANTICAPSIN 7-DEHYDROGENASE"/>
    <property type="match status" value="1"/>
</dbReference>
<evidence type="ECO:0000256" key="2">
    <source>
        <dbReference type="ARBA" id="ARBA00023002"/>
    </source>
</evidence>
<name>A0A4U0SMM3_9ACTN</name>
<dbReference type="PRINTS" id="PR00081">
    <property type="entry name" value="GDHRDH"/>
</dbReference>